<evidence type="ECO:0000313" key="2">
    <source>
        <dbReference type="Proteomes" id="UP000639772"/>
    </source>
</evidence>
<reference evidence="1 2" key="1">
    <citation type="journal article" date="2020" name="Nat. Food">
        <title>A phased Vanilla planifolia genome enables genetic improvement of flavour and production.</title>
        <authorList>
            <person name="Hasing T."/>
            <person name="Tang H."/>
            <person name="Brym M."/>
            <person name="Khazi F."/>
            <person name="Huang T."/>
            <person name="Chambers A.H."/>
        </authorList>
    </citation>
    <scope>NUCLEOTIDE SEQUENCE [LARGE SCALE GENOMIC DNA]</scope>
    <source>
        <tissue evidence="1">Leaf</tissue>
    </source>
</reference>
<protein>
    <submittedName>
        <fullName evidence="1">Uncharacterized protein</fullName>
    </submittedName>
</protein>
<dbReference type="EMBL" id="JADCNM010000004">
    <property type="protein sequence ID" value="KAG0487434.1"/>
    <property type="molecule type" value="Genomic_DNA"/>
</dbReference>
<comment type="caution">
    <text evidence="1">The sequence shown here is derived from an EMBL/GenBank/DDBJ whole genome shotgun (WGS) entry which is preliminary data.</text>
</comment>
<proteinExistence type="predicted"/>
<evidence type="ECO:0000313" key="1">
    <source>
        <dbReference type="EMBL" id="KAG0487434.1"/>
    </source>
</evidence>
<accession>A0A835V4T0</accession>
<dbReference type="Proteomes" id="UP000639772">
    <property type="component" value="Unassembled WGS sequence"/>
</dbReference>
<organism evidence="1 2">
    <name type="scientific">Vanilla planifolia</name>
    <name type="common">Vanilla</name>
    <dbReference type="NCBI Taxonomy" id="51239"/>
    <lineage>
        <taxon>Eukaryota</taxon>
        <taxon>Viridiplantae</taxon>
        <taxon>Streptophyta</taxon>
        <taxon>Embryophyta</taxon>
        <taxon>Tracheophyta</taxon>
        <taxon>Spermatophyta</taxon>
        <taxon>Magnoliopsida</taxon>
        <taxon>Liliopsida</taxon>
        <taxon>Asparagales</taxon>
        <taxon>Orchidaceae</taxon>
        <taxon>Vanilloideae</taxon>
        <taxon>Vanilleae</taxon>
        <taxon>Vanilla</taxon>
    </lineage>
</organism>
<dbReference type="AlphaFoldDB" id="A0A835V4T0"/>
<gene>
    <name evidence="1" type="ORF">HPP92_009529</name>
</gene>
<sequence length="65" mass="7292">MSGSLIWRYGQWRFYMARHYSALVVGQGLVIRGRESGVGRGRVGWRGSLIHVWCGWGGGVGRRVT</sequence>
<name>A0A835V4T0_VANPL</name>